<evidence type="ECO:0000313" key="3">
    <source>
        <dbReference type="EMBL" id="MEN3070293.1"/>
    </source>
</evidence>
<dbReference type="CDD" id="cd03035">
    <property type="entry name" value="ArsC_Yffb"/>
    <property type="match status" value="1"/>
</dbReference>
<protein>
    <submittedName>
        <fullName evidence="3">ArsC family reductase</fullName>
    </submittedName>
</protein>
<dbReference type="PANTHER" id="PTHR30041:SF8">
    <property type="entry name" value="PROTEIN YFFB"/>
    <property type="match status" value="1"/>
</dbReference>
<dbReference type="Proteomes" id="UP001410394">
    <property type="component" value="Unassembled WGS sequence"/>
</dbReference>
<dbReference type="NCBIfam" id="TIGR01617">
    <property type="entry name" value="arsC_related"/>
    <property type="match status" value="1"/>
</dbReference>
<comment type="similarity">
    <text evidence="1 2">Belongs to the ArsC family.</text>
</comment>
<evidence type="ECO:0000256" key="1">
    <source>
        <dbReference type="ARBA" id="ARBA00007198"/>
    </source>
</evidence>
<dbReference type="Pfam" id="PF03960">
    <property type="entry name" value="ArsC"/>
    <property type="match status" value="1"/>
</dbReference>
<dbReference type="Gene3D" id="3.40.30.10">
    <property type="entry name" value="Glutaredoxin"/>
    <property type="match status" value="1"/>
</dbReference>
<dbReference type="NCBIfam" id="NF008107">
    <property type="entry name" value="PRK10853.1"/>
    <property type="match status" value="1"/>
</dbReference>
<evidence type="ECO:0000313" key="4">
    <source>
        <dbReference type="Proteomes" id="UP001410394"/>
    </source>
</evidence>
<dbReference type="InterPro" id="IPR036249">
    <property type="entry name" value="Thioredoxin-like_sf"/>
</dbReference>
<dbReference type="InterPro" id="IPR006504">
    <property type="entry name" value="Tscrpt_reg_Spx/MgsR"/>
</dbReference>
<accession>A0ABU9Z2L2</accession>
<dbReference type="SUPFAM" id="SSF52833">
    <property type="entry name" value="Thioredoxin-like"/>
    <property type="match status" value="1"/>
</dbReference>
<gene>
    <name evidence="3" type="ORF">ABDB84_17545</name>
</gene>
<evidence type="ECO:0000256" key="2">
    <source>
        <dbReference type="PROSITE-ProRule" id="PRU01282"/>
    </source>
</evidence>
<dbReference type="RefSeq" id="WP_345921068.1">
    <property type="nucleotide sequence ID" value="NZ_JBDIVE010000011.1"/>
</dbReference>
<comment type="caution">
    <text evidence="3">The sequence shown here is derived from an EMBL/GenBank/DDBJ whole genome shotgun (WGS) entry which is preliminary data.</text>
</comment>
<organism evidence="3 4">
    <name type="scientific">Uliginosibacterium sediminicola</name>
    <dbReference type="NCBI Taxonomy" id="2024550"/>
    <lineage>
        <taxon>Bacteria</taxon>
        <taxon>Pseudomonadati</taxon>
        <taxon>Pseudomonadota</taxon>
        <taxon>Betaproteobacteria</taxon>
        <taxon>Rhodocyclales</taxon>
        <taxon>Zoogloeaceae</taxon>
        <taxon>Uliginosibacterium</taxon>
    </lineage>
</organism>
<keyword evidence="4" id="KW-1185">Reference proteome</keyword>
<dbReference type="PANTHER" id="PTHR30041">
    <property type="entry name" value="ARSENATE REDUCTASE"/>
    <property type="match status" value="1"/>
</dbReference>
<reference evidence="3 4" key="1">
    <citation type="journal article" date="2018" name="Int. J. Syst. Evol. Microbiol.">
        <title>Uliginosibacterium sediminicola sp. nov., isolated from freshwater sediment.</title>
        <authorList>
            <person name="Hwang W.M."/>
            <person name="Kim S.M."/>
            <person name="Kang K."/>
            <person name="Ahn T.Y."/>
        </authorList>
    </citation>
    <scope>NUCLEOTIDE SEQUENCE [LARGE SCALE GENOMIC DNA]</scope>
    <source>
        <strain evidence="3 4">M1-21</strain>
    </source>
</reference>
<sequence>MRITVFGIPNCGSVKKGRDWLDAQALPYEFHDFNKQGLSAAQLEAWLQHTDWQTLLNTRGTTWRKLSETERANPDEARAKALMLAQPSLVKRPVVVSDQGLLVGFDAEKWQKVLAK</sequence>
<name>A0ABU9Z2L2_9RHOO</name>
<dbReference type="EMBL" id="JBDIVE010000011">
    <property type="protein sequence ID" value="MEN3070293.1"/>
    <property type="molecule type" value="Genomic_DNA"/>
</dbReference>
<dbReference type="InterPro" id="IPR006660">
    <property type="entry name" value="Arsenate_reductase-like"/>
</dbReference>
<dbReference type="PROSITE" id="PS51353">
    <property type="entry name" value="ARSC"/>
    <property type="match status" value="1"/>
</dbReference>
<proteinExistence type="inferred from homology"/>